<proteinExistence type="predicted"/>
<evidence type="ECO:0008006" key="4">
    <source>
        <dbReference type="Google" id="ProtNLM"/>
    </source>
</evidence>
<evidence type="ECO:0000313" key="3">
    <source>
        <dbReference type="Proteomes" id="UP001499990"/>
    </source>
</evidence>
<comment type="caution">
    <text evidence="2">The sequence shown here is derived from an EMBL/GenBank/DDBJ whole genome shotgun (WGS) entry which is preliminary data.</text>
</comment>
<keyword evidence="3" id="KW-1185">Reference proteome</keyword>
<keyword evidence="1" id="KW-1133">Transmembrane helix</keyword>
<organism evidence="2 3">
    <name type="scientific">Streptomyces sannanensis</name>
    <dbReference type="NCBI Taxonomy" id="285536"/>
    <lineage>
        <taxon>Bacteria</taxon>
        <taxon>Bacillati</taxon>
        <taxon>Actinomycetota</taxon>
        <taxon>Actinomycetes</taxon>
        <taxon>Kitasatosporales</taxon>
        <taxon>Streptomycetaceae</taxon>
        <taxon>Streptomyces</taxon>
    </lineage>
</organism>
<keyword evidence="1" id="KW-0812">Transmembrane</keyword>
<dbReference type="Proteomes" id="UP001499990">
    <property type="component" value="Unassembled WGS sequence"/>
</dbReference>
<evidence type="ECO:0000256" key="1">
    <source>
        <dbReference type="SAM" id="Phobius"/>
    </source>
</evidence>
<sequence>MSAYGHGVGDVFLYSAPFALIAFLLTLFIKEVAPKTTTPAADTA</sequence>
<dbReference type="RefSeq" id="WP_345037898.1">
    <property type="nucleotide sequence ID" value="NZ_BAAAYL010000001.1"/>
</dbReference>
<name>A0ABP6SC12_9ACTN</name>
<accession>A0ABP6SC12</accession>
<dbReference type="EMBL" id="BAAAYL010000001">
    <property type="protein sequence ID" value="GAA3373070.1"/>
    <property type="molecule type" value="Genomic_DNA"/>
</dbReference>
<keyword evidence="1" id="KW-0472">Membrane</keyword>
<protein>
    <recommendedName>
        <fullName evidence="4">MFS transporter</fullName>
    </recommendedName>
</protein>
<gene>
    <name evidence="2" type="ORF">GCM10020367_31550</name>
</gene>
<feature type="transmembrane region" description="Helical" evidence="1">
    <location>
        <begin position="12"/>
        <end position="29"/>
    </location>
</feature>
<reference evidence="3" key="1">
    <citation type="journal article" date="2019" name="Int. J. Syst. Evol. Microbiol.">
        <title>The Global Catalogue of Microorganisms (GCM) 10K type strain sequencing project: providing services to taxonomists for standard genome sequencing and annotation.</title>
        <authorList>
            <consortium name="The Broad Institute Genomics Platform"/>
            <consortium name="The Broad Institute Genome Sequencing Center for Infectious Disease"/>
            <person name="Wu L."/>
            <person name="Ma J."/>
        </authorList>
    </citation>
    <scope>NUCLEOTIDE SEQUENCE [LARGE SCALE GENOMIC DNA]</scope>
    <source>
        <strain evidence="3">JCM 9651</strain>
    </source>
</reference>
<evidence type="ECO:0000313" key="2">
    <source>
        <dbReference type="EMBL" id="GAA3373070.1"/>
    </source>
</evidence>